<keyword evidence="1" id="KW-0472">Membrane</keyword>
<dbReference type="EMBL" id="JAWDGP010000946">
    <property type="protein sequence ID" value="KAK3796048.1"/>
    <property type="molecule type" value="Genomic_DNA"/>
</dbReference>
<comment type="caution">
    <text evidence="2">The sequence shown here is derived from an EMBL/GenBank/DDBJ whole genome shotgun (WGS) entry which is preliminary data.</text>
</comment>
<gene>
    <name evidence="2" type="ORF">RRG08_013353</name>
</gene>
<protein>
    <submittedName>
        <fullName evidence="2">Uncharacterized protein</fullName>
    </submittedName>
</protein>
<evidence type="ECO:0000313" key="2">
    <source>
        <dbReference type="EMBL" id="KAK3796048.1"/>
    </source>
</evidence>
<dbReference type="AlphaFoldDB" id="A0AAE1E7S1"/>
<keyword evidence="3" id="KW-1185">Reference proteome</keyword>
<evidence type="ECO:0000256" key="1">
    <source>
        <dbReference type="SAM" id="Phobius"/>
    </source>
</evidence>
<evidence type="ECO:0000313" key="3">
    <source>
        <dbReference type="Proteomes" id="UP001283361"/>
    </source>
</evidence>
<keyword evidence="1" id="KW-1133">Transmembrane helix</keyword>
<proteinExistence type="predicted"/>
<reference evidence="2" key="1">
    <citation type="journal article" date="2023" name="G3 (Bethesda)">
        <title>A reference genome for the long-term kleptoplast-retaining sea slug Elysia crispata morphotype clarki.</title>
        <authorList>
            <person name="Eastman K.E."/>
            <person name="Pendleton A.L."/>
            <person name="Shaikh M.A."/>
            <person name="Suttiyut T."/>
            <person name="Ogas R."/>
            <person name="Tomko P."/>
            <person name="Gavelis G."/>
            <person name="Widhalm J.R."/>
            <person name="Wisecaver J.H."/>
        </authorList>
    </citation>
    <scope>NUCLEOTIDE SEQUENCE</scope>
    <source>
        <strain evidence="2">ECLA1</strain>
    </source>
</reference>
<accession>A0AAE1E7S1</accession>
<organism evidence="2 3">
    <name type="scientific">Elysia crispata</name>
    <name type="common">lettuce slug</name>
    <dbReference type="NCBI Taxonomy" id="231223"/>
    <lineage>
        <taxon>Eukaryota</taxon>
        <taxon>Metazoa</taxon>
        <taxon>Spiralia</taxon>
        <taxon>Lophotrochozoa</taxon>
        <taxon>Mollusca</taxon>
        <taxon>Gastropoda</taxon>
        <taxon>Heterobranchia</taxon>
        <taxon>Euthyneura</taxon>
        <taxon>Panpulmonata</taxon>
        <taxon>Sacoglossa</taxon>
        <taxon>Placobranchoidea</taxon>
        <taxon>Plakobranchidae</taxon>
        <taxon>Elysia</taxon>
    </lineage>
</organism>
<feature type="transmembrane region" description="Helical" evidence="1">
    <location>
        <begin position="70"/>
        <end position="93"/>
    </location>
</feature>
<keyword evidence="1" id="KW-0812">Transmembrane</keyword>
<name>A0AAE1E7S1_9GAST</name>
<dbReference type="Proteomes" id="UP001283361">
    <property type="component" value="Unassembled WGS sequence"/>
</dbReference>
<sequence>MVCLRADRQTEWYGRSAATCGRGVGVVGGSGRGVGAVVGGGRGVGAVVGSGRGVGAVGGSDRGVGAVGGIGRGVGVVMVFLLFLPLIPNQFYFHHTKSRMQEIFLAASEPRVGKIVWREYIRCVNTFETGTCYGRDNHFGQSSGLLFFRRMASSHAILALVSLGAQ</sequence>